<accession>A0A645J5T5</accession>
<reference evidence="1" key="1">
    <citation type="submission" date="2019-08" db="EMBL/GenBank/DDBJ databases">
        <authorList>
            <person name="Kucharzyk K."/>
            <person name="Murdoch R.W."/>
            <person name="Higgins S."/>
            <person name="Loffler F."/>
        </authorList>
    </citation>
    <scope>NUCLEOTIDE SEQUENCE</scope>
</reference>
<name>A0A645J5T5_9ZZZZ</name>
<dbReference type="AlphaFoldDB" id="A0A645J5T5"/>
<evidence type="ECO:0000313" key="1">
    <source>
        <dbReference type="EMBL" id="MPN58981.1"/>
    </source>
</evidence>
<protein>
    <submittedName>
        <fullName evidence="1">Uncharacterized protein</fullName>
    </submittedName>
</protein>
<sequence>MLCFGEPCGKILKSCSPFEVVKERHFVYLDQVLRQVADLMVPGYGDASTVMFCLTCNDPEQRRLSRSVVSYKSDPALWGYEPADPVQDFIIFEIYLQFFYLYQCLLPPG</sequence>
<gene>
    <name evidence="1" type="ORF">SDC9_206698</name>
</gene>
<proteinExistence type="predicted"/>
<organism evidence="1">
    <name type="scientific">bioreactor metagenome</name>
    <dbReference type="NCBI Taxonomy" id="1076179"/>
    <lineage>
        <taxon>unclassified sequences</taxon>
        <taxon>metagenomes</taxon>
        <taxon>ecological metagenomes</taxon>
    </lineage>
</organism>
<dbReference type="EMBL" id="VSSQ01132433">
    <property type="protein sequence ID" value="MPN58981.1"/>
    <property type="molecule type" value="Genomic_DNA"/>
</dbReference>
<comment type="caution">
    <text evidence="1">The sequence shown here is derived from an EMBL/GenBank/DDBJ whole genome shotgun (WGS) entry which is preliminary data.</text>
</comment>